<evidence type="ECO:0000256" key="12">
    <source>
        <dbReference type="RuleBase" id="RU000504"/>
    </source>
</evidence>
<comment type="pathway">
    <text evidence="1 12">Carbohydrate degradation; glycolysis; pyruvate from D-glyceraldehyde 3-phosphate: step 5/5.</text>
</comment>
<dbReference type="PANTHER" id="PTHR11817">
    <property type="entry name" value="PYRUVATE KINASE"/>
    <property type="match status" value="1"/>
</dbReference>
<evidence type="ECO:0000256" key="9">
    <source>
        <dbReference type="ARBA" id="ARBA00022842"/>
    </source>
</evidence>
<evidence type="ECO:0000256" key="6">
    <source>
        <dbReference type="ARBA" id="ARBA00022741"/>
    </source>
</evidence>
<sequence>MTITEAQMNSLILQLEKLKDEIMDREISYSSVYYKTLPPNNLESARNLLHYLALRSFDLRPLQEELTNYGLSSLSHAEAFTRGNIENILQLLYRISGREPSNKYKNTIPILDYSSGRKKLQANTTALFGTPFQPGSRIMVTMPDEAADDTTLVENLLLAGMDIARINCSHGSPQLWNKMIWNIRQAKVAQGKKCLIHMDLPGPKIRTGKISSKLISKKNKKKGPGIRLYTGDILEVYKRPVTGSKARRKNGEVVTPARISVSLPEVWSNVKPGEKIYFDDGKIGGKIIEDAEEFISVRITRARPEKGNLLREDKGVNLPETNLNLPSLTVEDLEILPFICKHADMLGFSFVRKAADVERMQQELKKLNQEDFPVILKIETSEAFKNLPELLLQSMRSPVYGIMLARGDLAIEVGFTRIAEVQEQVLWLCEAAHVPVIWATQVLENLLKDGVASRAEITDAAMAVRAECVMLNKGPFVEKAMKAIRNIDNRMIQHMSKKHGALRPLNVAKDFWER</sequence>
<evidence type="ECO:0000256" key="1">
    <source>
        <dbReference type="ARBA" id="ARBA00004997"/>
    </source>
</evidence>
<dbReference type="GO" id="GO:0030955">
    <property type="term" value="F:potassium ion binding"/>
    <property type="evidence" value="ECO:0007669"/>
    <property type="project" value="InterPro"/>
</dbReference>
<dbReference type="GO" id="GO:0016301">
    <property type="term" value="F:kinase activity"/>
    <property type="evidence" value="ECO:0007669"/>
    <property type="project" value="UniProtKB-KW"/>
</dbReference>
<evidence type="ECO:0000313" key="15">
    <source>
        <dbReference type="Proteomes" id="UP000309016"/>
    </source>
</evidence>
<dbReference type="Gene3D" id="2.40.33.10">
    <property type="entry name" value="PK beta-barrel domain-like"/>
    <property type="match status" value="1"/>
</dbReference>
<comment type="catalytic activity">
    <reaction evidence="12">
        <text>pyruvate + ATP = phosphoenolpyruvate + ADP + H(+)</text>
        <dbReference type="Rhea" id="RHEA:18157"/>
        <dbReference type="ChEBI" id="CHEBI:15361"/>
        <dbReference type="ChEBI" id="CHEBI:15378"/>
        <dbReference type="ChEBI" id="CHEBI:30616"/>
        <dbReference type="ChEBI" id="CHEBI:58702"/>
        <dbReference type="ChEBI" id="CHEBI:456216"/>
        <dbReference type="EC" id="2.7.1.40"/>
    </reaction>
</comment>
<evidence type="ECO:0000256" key="8">
    <source>
        <dbReference type="ARBA" id="ARBA00022840"/>
    </source>
</evidence>
<protein>
    <recommendedName>
        <fullName evidence="3 12">Pyruvate kinase</fullName>
        <ecNumber evidence="3 12">2.7.1.40</ecNumber>
    </recommendedName>
</protein>
<dbReference type="InterPro" id="IPR015806">
    <property type="entry name" value="Pyrv_Knase_insert_dom_sf"/>
</dbReference>
<dbReference type="InterPro" id="IPR011037">
    <property type="entry name" value="Pyrv_Knase-like_insert_dom_sf"/>
</dbReference>
<dbReference type="UniPathway" id="UPA00109">
    <property type="reaction ID" value="UER00188"/>
</dbReference>
<keyword evidence="9 12" id="KW-0460">Magnesium</keyword>
<evidence type="ECO:0000313" key="14">
    <source>
        <dbReference type="EMBL" id="QCY68837.1"/>
    </source>
</evidence>
<gene>
    <name evidence="14" type="ORF">FHG64_05165</name>
</gene>
<keyword evidence="4 12" id="KW-0808">Transferase</keyword>
<evidence type="ECO:0000256" key="5">
    <source>
        <dbReference type="ARBA" id="ARBA00022723"/>
    </source>
</evidence>
<evidence type="ECO:0000256" key="10">
    <source>
        <dbReference type="ARBA" id="ARBA00023152"/>
    </source>
</evidence>
<keyword evidence="8" id="KW-0067">ATP-binding</keyword>
<dbReference type="SUPFAM" id="SSF50800">
    <property type="entry name" value="PK beta-barrel domain-like"/>
    <property type="match status" value="1"/>
</dbReference>
<dbReference type="EC" id="2.7.1.40" evidence="3 12"/>
<dbReference type="GO" id="GO:0005524">
    <property type="term" value="F:ATP binding"/>
    <property type="evidence" value="ECO:0007669"/>
    <property type="project" value="UniProtKB-KW"/>
</dbReference>
<reference evidence="14 15" key="1">
    <citation type="submission" date="2019-06" db="EMBL/GenBank/DDBJ databases">
        <title>Complete genome sequence of Antarcticibacterium flavum KCTC 52984T from an Antarctic marine sediment.</title>
        <authorList>
            <person name="Lee Y.M."/>
            <person name="Shin S.C."/>
        </authorList>
    </citation>
    <scope>NUCLEOTIDE SEQUENCE [LARGE SCALE GENOMIC DNA]</scope>
    <source>
        <strain evidence="14 15">KCTC 52984</strain>
    </source>
</reference>
<evidence type="ECO:0000256" key="2">
    <source>
        <dbReference type="ARBA" id="ARBA00008663"/>
    </source>
</evidence>
<keyword evidence="10 12" id="KW-0324">Glycolysis</keyword>
<keyword evidence="5" id="KW-0479">Metal-binding</keyword>
<accession>A0A5B7X0H7</accession>
<evidence type="ECO:0000256" key="7">
    <source>
        <dbReference type="ARBA" id="ARBA00022777"/>
    </source>
</evidence>
<evidence type="ECO:0000256" key="11">
    <source>
        <dbReference type="ARBA" id="ARBA00023317"/>
    </source>
</evidence>
<dbReference type="KEGG" id="afla:FHG64_05165"/>
<feature type="domain" description="Pyruvate kinase barrel" evidence="13">
    <location>
        <begin position="137"/>
        <end position="472"/>
    </location>
</feature>
<dbReference type="GO" id="GO:0000287">
    <property type="term" value="F:magnesium ion binding"/>
    <property type="evidence" value="ECO:0007669"/>
    <property type="project" value="InterPro"/>
</dbReference>
<dbReference type="InterPro" id="IPR040442">
    <property type="entry name" value="Pyrv_kinase-like_dom_sf"/>
</dbReference>
<evidence type="ECO:0000256" key="4">
    <source>
        <dbReference type="ARBA" id="ARBA00022679"/>
    </source>
</evidence>
<evidence type="ECO:0000259" key="13">
    <source>
        <dbReference type="Pfam" id="PF00224"/>
    </source>
</evidence>
<dbReference type="GO" id="GO:0004743">
    <property type="term" value="F:pyruvate kinase activity"/>
    <property type="evidence" value="ECO:0007669"/>
    <property type="project" value="UniProtKB-EC"/>
</dbReference>
<organism evidence="14 15">
    <name type="scientific">Antarcticibacterium flavum</name>
    <dbReference type="NCBI Taxonomy" id="2058175"/>
    <lineage>
        <taxon>Bacteria</taxon>
        <taxon>Pseudomonadati</taxon>
        <taxon>Bacteroidota</taxon>
        <taxon>Flavobacteriia</taxon>
        <taxon>Flavobacteriales</taxon>
        <taxon>Flavobacteriaceae</taxon>
        <taxon>Antarcticibacterium</taxon>
    </lineage>
</organism>
<dbReference type="InterPro" id="IPR001697">
    <property type="entry name" value="Pyr_Knase"/>
</dbReference>
<evidence type="ECO:0000256" key="3">
    <source>
        <dbReference type="ARBA" id="ARBA00012142"/>
    </source>
</evidence>
<keyword evidence="6" id="KW-0547">Nucleotide-binding</keyword>
<dbReference type="InterPro" id="IPR015813">
    <property type="entry name" value="Pyrv/PenolPyrv_kinase-like_dom"/>
</dbReference>
<dbReference type="EMBL" id="CP040812">
    <property type="protein sequence ID" value="QCY68837.1"/>
    <property type="molecule type" value="Genomic_DNA"/>
</dbReference>
<keyword evidence="11 14" id="KW-0670">Pyruvate</keyword>
<dbReference type="Proteomes" id="UP000309016">
    <property type="component" value="Chromosome"/>
</dbReference>
<dbReference type="Pfam" id="PF00224">
    <property type="entry name" value="PK"/>
    <property type="match status" value="1"/>
</dbReference>
<dbReference type="Gene3D" id="3.20.20.60">
    <property type="entry name" value="Phosphoenolpyruvate-binding domains"/>
    <property type="match status" value="1"/>
</dbReference>
<name>A0A5B7X0H7_9FLAO</name>
<dbReference type="OrthoDB" id="9812123at2"/>
<keyword evidence="15" id="KW-1185">Reference proteome</keyword>
<dbReference type="AlphaFoldDB" id="A0A5B7X0H7"/>
<dbReference type="InterPro" id="IPR015793">
    <property type="entry name" value="Pyrv_Knase_brl"/>
</dbReference>
<proteinExistence type="inferred from homology"/>
<comment type="similarity">
    <text evidence="2 12">Belongs to the pyruvate kinase family.</text>
</comment>
<dbReference type="RefSeq" id="WP_139065422.1">
    <property type="nucleotide sequence ID" value="NZ_CP040812.1"/>
</dbReference>
<keyword evidence="7 12" id="KW-0418">Kinase</keyword>
<dbReference type="SUPFAM" id="SSF51621">
    <property type="entry name" value="Phosphoenolpyruvate/pyruvate domain"/>
    <property type="match status" value="1"/>
</dbReference>
<dbReference type="PRINTS" id="PR01050">
    <property type="entry name" value="PYRUVTKNASE"/>
</dbReference>